<dbReference type="OrthoDB" id="10569246at2759"/>
<dbReference type="InParanoid" id="E4Y0X3"/>
<keyword evidence="2" id="KW-0812">Transmembrane</keyword>
<feature type="transmembrane region" description="Helical" evidence="2">
    <location>
        <begin position="30"/>
        <end position="48"/>
    </location>
</feature>
<evidence type="ECO:0000313" key="4">
    <source>
        <dbReference type="Proteomes" id="UP000001307"/>
    </source>
</evidence>
<reference evidence="3" key="1">
    <citation type="journal article" date="2010" name="Science">
        <title>Plasticity of animal genome architecture unmasked by rapid evolution of a pelagic tunicate.</title>
        <authorList>
            <person name="Denoeud F."/>
            <person name="Henriet S."/>
            <person name="Mungpakdee S."/>
            <person name="Aury J.M."/>
            <person name="Da Silva C."/>
            <person name="Brinkmann H."/>
            <person name="Mikhaleva J."/>
            <person name="Olsen L.C."/>
            <person name="Jubin C."/>
            <person name="Canestro C."/>
            <person name="Bouquet J.M."/>
            <person name="Danks G."/>
            <person name="Poulain J."/>
            <person name="Campsteijn C."/>
            <person name="Adamski M."/>
            <person name="Cross I."/>
            <person name="Yadetie F."/>
            <person name="Muffato M."/>
            <person name="Louis A."/>
            <person name="Butcher S."/>
            <person name="Tsagkogeorga G."/>
            <person name="Konrad A."/>
            <person name="Singh S."/>
            <person name="Jensen M.F."/>
            <person name="Cong E.H."/>
            <person name="Eikeseth-Otteraa H."/>
            <person name="Noel B."/>
            <person name="Anthouard V."/>
            <person name="Porcel B.M."/>
            <person name="Kachouri-Lafond R."/>
            <person name="Nishino A."/>
            <person name="Ugolini M."/>
            <person name="Chourrout P."/>
            <person name="Nishida H."/>
            <person name="Aasland R."/>
            <person name="Huzurbazar S."/>
            <person name="Westhof E."/>
            <person name="Delsuc F."/>
            <person name="Lehrach H."/>
            <person name="Reinhardt R."/>
            <person name="Weissenbach J."/>
            <person name="Roy S.W."/>
            <person name="Artiguenave F."/>
            <person name="Postlethwait J.H."/>
            <person name="Manak J.R."/>
            <person name="Thompson E.M."/>
            <person name="Jaillon O."/>
            <person name="Du Pasquier L."/>
            <person name="Boudinot P."/>
            <person name="Liberles D.A."/>
            <person name="Volff J.N."/>
            <person name="Philippe H."/>
            <person name="Lenhard B."/>
            <person name="Roest Crollius H."/>
            <person name="Wincker P."/>
            <person name="Chourrout D."/>
        </authorList>
    </citation>
    <scope>NUCLEOTIDE SEQUENCE [LARGE SCALE GENOMIC DNA]</scope>
</reference>
<feature type="region of interest" description="Disordered" evidence="1">
    <location>
        <begin position="122"/>
        <end position="143"/>
    </location>
</feature>
<gene>
    <name evidence="3" type="ORF">GSOID_T00013808001</name>
</gene>
<proteinExistence type="predicted"/>
<evidence type="ECO:0000256" key="2">
    <source>
        <dbReference type="SAM" id="Phobius"/>
    </source>
</evidence>
<evidence type="ECO:0000256" key="1">
    <source>
        <dbReference type="SAM" id="MobiDB-lite"/>
    </source>
</evidence>
<dbReference type="Proteomes" id="UP000001307">
    <property type="component" value="Unassembled WGS sequence"/>
</dbReference>
<feature type="non-terminal residue" evidence="3">
    <location>
        <position position="1"/>
    </location>
</feature>
<evidence type="ECO:0000313" key="3">
    <source>
        <dbReference type="EMBL" id="CBY17768.1"/>
    </source>
</evidence>
<keyword evidence="2" id="KW-1133">Transmembrane helix</keyword>
<accession>E4Y0X3</accession>
<keyword evidence="2" id="KW-0472">Membrane</keyword>
<protein>
    <submittedName>
        <fullName evidence="3">Uncharacterized protein</fullName>
    </submittedName>
</protein>
<organism evidence="3">
    <name type="scientific">Oikopleura dioica</name>
    <name type="common">Tunicate</name>
    <dbReference type="NCBI Taxonomy" id="34765"/>
    <lineage>
        <taxon>Eukaryota</taxon>
        <taxon>Metazoa</taxon>
        <taxon>Chordata</taxon>
        <taxon>Tunicata</taxon>
        <taxon>Appendicularia</taxon>
        <taxon>Copelata</taxon>
        <taxon>Oikopleuridae</taxon>
        <taxon>Oikopleura</taxon>
    </lineage>
</organism>
<keyword evidence="4" id="KW-1185">Reference proteome</keyword>
<feature type="region of interest" description="Disordered" evidence="1">
    <location>
        <begin position="70"/>
        <end position="97"/>
    </location>
</feature>
<name>E4Y0X3_OIKDI</name>
<dbReference type="EMBL" id="FN653545">
    <property type="protein sequence ID" value="CBY17768.1"/>
    <property type="molecule type" value="Genomic_DNA"/>
</dbReference>
<sequence>AAKKYWTEMEDDGFGFIIIKKSKFYGKYNFSLSLIFISSTLVTEITTFRSRKRNYMQILTSGERLLCSTASSTSTKSRKTSLPADLGNGRLDNGKRGSMTKEQMMKLNTRRKSMILMVNQEKMNSSDHRRDSLQAAGAPQPRGRRFAILAKKASIMSSAFK</sequence>
<dbReference type="AlphaFoldDB" id="E4Y0X3"/>